<reference evidence="13" key="1">
    <citation type="journal article" date="2023" name="Nat. Microbiol.">
        <title>Babesia duncani multi-omics identifies virulence factors and drug targets.</title>
        <authorList>
            <person name="Singh P."/>
            <person name="Lonardi S."/>
            <person name="Liang Q."/>
            <person name="Vydyam P."/>
            <person name="Khabirova E."/>
            <person name="Fang T."/>
            <person name="Gihaz S."/>
            <person name="Thekkiniath J."/>
            <person name="Munshi M."/>
            <person name="Abel S."/>
            <person name="Ciampossin L."/>
            <person name="Batugedara G."/>
            <person name="Gupta M."/>
            <person name="Lu X.M."/>
            <person name="Lenz T."/>
            <person name="Chakravarty S."/>
            <person name="Cornillot E."/>
            <person name="Hu Y."/>
            <person name="Ma W."/>
            <person name="Gonzalez L.M."/>
            <person name="Sanchez S."/>
            <person name="Estrada K."/>
            <person name="Sanchez-Flores A."/>
            <person name="Montero E."/>
            <person name="Harb O.S."/>
            <person name="Le Roch K.G."/>
            <person name="Mamoun C.B."/>
        </authorList>
    </citation>
    <scope>NUCLEOTIDE SEQUENCE</scope>
    <source>
        <strain evidence="13">WA1</strain>
    </source>
</reference>
<name>A0AAD9PKX0_9APIC</name>
<dbReference type="Proteomes" id="UP001214638">
    <property type="component" value="Unassembled WGS sequence"/>
</dbReference>
<dbReference type="InterPro" id="IPR045132">
    <property type="entry name" value="UBE4"/>
</dbReference>
<dbReference type="FunFam" id="3.30.40.10:FF:000055">
    <property type="entry name" value="Ubiquitin conjugation factor e4 a"/>
    <property type="match status" value="1"/>
</dbReference>
<comment type="similarity">
    <text evidence="5">Belongs to the ubiquitin conjugation factor E4 family.</text>
</comment>
<evidence type="ECO:0000256" key="1">
    <source>
        <dbReference type="ARBA" id="ARBA00000900"/>
    </source>
</evidence>
<proteinExistence type="inferred from homology"/>
<keyword evidence="10" id="KW-0539">Nucleus</keyword>
<dbReference type="SMART" id="SM00504">
    <property type="entry name" value="Ubox"/>
    <property type="match status" value="1"/>
</dbReference>
<feature type="domain" description="U-box" evidence="12">
    <location>
        <begin position="1025"/>
        <end position="1099"/>
    </location>
</feature>
<accession>A0AAD9PKX0</accession>
<dbReference type="InterPro" id="IPR013083">
    <property type="entry name" value="Znf_RING/FYVE/PHD"/>
</dbReference>
<dbReference type="PROSITE" id="PS51698">
    <property type="entry name" value="U_BOX"/>
    <property type="match status" value="1"/>
</dbReference>
<evidence type="ECO:0000256" key="7">
    <source>
        <dbReference type="ARBA" id="ARBA00022490"/>
    </source>
</evidence>
<evidence type="ECO:0000256" key="5">
    <source>
        <dbReference type="ARBA" id="ARBA00007434"/>
    </source>
</evidence>
<protein>
    <recommendedName>
        <fullName evidence="6">RING-type E3 ubiquitin transferase</fullName>
        <ecNumber evidence="6">2.3.2.27</ecNumber>
    </recommendedName>
</protein>
<organism evidence="13 14">
    <name type="scientific">Babesia duncani</name>
    <dbReference type="NCBI Taxonomy" id="323732"/>
    <lineage>
        <taxon>Eukaryota</taxon>
        <taxon>Sar</taxon>
        <taxon>Alveolata</taxon>
        <taxon>Apicomplexa</taxon>
        <taxon>Aconoidasida</taxon>
        <taxon>Piroplasmida</taxon>
        <taxon>Babesiidae</taxon>
        <taxon>Babesia</taxon>
    </lineage>
</organism>
<dbReference type="InterPro" id="IPR003613">
    <property type="entry name" value="Ubox_domain"/>
</dbReference>
<keyword evidence="9" id="KW-0833">Ubl conjugation pathway</keyword>
<evidence type="ECO:0000313" key="14">
    <source>
        <dbReference type="Proteomes" id="UP001214638"/>
    </source>
</evidence>
<comment type="catalytic activity">
    <reaction evidence="1">
        <text>S-ubiquitinyl-[E2 ubiquitin-conjugating enzyme]-L-cysteine + [acceptor protein]-L-lysine = [E2 ubiquitin-conjugating enzyme]-L-cysteine + N(6)-ubiquitinyl-[acceptor protein]-L-lysine.</text>
        <dbReference type="EC" id="2.3.2.27"/>
    </reaction>
</comment>
<dbReference type="GO" id="GO:0000209">
    <property type="term" value="P:protein polyubiquitination"/>
    <property type="evidence" value="ECO:0007669"/>
    <property type="project" value="TreeGrafter"/>
</dbReference>
<sequence length="1103" mass="123730">MNCVNLQGKSSVVGLRFACAYGVTIRIYKMTNAIGTDKVIKQILSIALRKNERSTSDGKSKTYIGHFYGRITGCSNVESVLLTANDLDVVLRAVIMVAILHNGNPLSSLNEIYARCSSIASDLKSDVVNPQHAHLLDYIGRDEFMDTLACIENALVSSGSLLLACPEFFDIRNVTIEGEIRKAYLDVGDSRVLWRRHLEFLLGPHSSAFVIGIIKGVFDSDTELAGAAIQCMFTEMFLLVRHIDLMPNAELRLLKELFQCREVIWIFVDLWTIKEVEGGISRLCGSMRELTTFWGRLLSPSPLNEDMINYGKKFKIAQVENAVCSRVRDFCGQQDVGVYRQVCASKRLELENYMISLVQVVKALVQYPGIRSKLLVGFGKLTRLNTNRRRVARLTSFNAPSMIFDPSYQSQLAFVPDNNFGFCINFTWLFLMLSRGIPWTKIQDLDPGFCQVSLVIQKLHPEAYNLPEAQMVKDMLGRLGNAPASMGDESQVLEAWKLLQKDVESVLKSKFITLIFYVTLEALGTLFVPVMHEYIKVIFHSVANASVPGLQRHQILDALSHVYVWRCALQNPALLEPLGYFINMSLALFVKSGLYYDKHGNPKNVPDNRNGYMSLLDSVCMDLGQLDGIPPQFAMLPVELIETSLELIKQLCILRHCGSLVRPFETNTLDSLDIEFVAATCIFLMRAPHQMIKNANLTCDLPSNVILYLVKHSGLVLVNYKIVHAHLVRALVECYINSQRVSFNFRVSCRMNLVQVLIGLFNSEGFKATFVEHVAAGNFTQYVHLLLSDVVFIFEELVTYLGEIKRRQEAGIDRDYPAPLGPQEPQEPQGHSREGQDESHEATVPSNDPTDQNIQEGSIDPNALKSMGFKDLKTKTQGLAEYFTELLTLVEITCVEFSAHVLKVPLLLTQVGTSLGCCLENLVGDASIHLKIKDMADFSFTPKQWLCKVVKCYLALHEHSSVGFQRAIIAEKGRYYKHSTLEKCFRILVREMCLSSAQRGKFRSLTQELHALATESDALESAMDSVPEEFLDPIMNDLMEDPVLLPSSGKVLDRKVIARHLMSEPTDPFTRAPLDIQDVVPQPELQARIAAFIASLQQPNGLI</sequence>
<dbReference type="EC" id="2.3.2.27" evidence="6"/>
<dbReference type="AlphaFoldDB" id="A0AAD9PKX0"/>
<evidence type="ECO:0000256" key="9">
    <source>
        <dbReference type="ARBA" id="ARBA00022786"/>
    </source>
</evidence>
<feature type="compositionally biased region" description="Polar residues" evidence="11">
    <location>
        <begin position="844"/>
        <end position="856"/>
    </location>
</feature>
<dbReference type="GO" id="GO:0034450">
    <property type="term" value="F:ubiquitin-ubiquitin ligase activity"/>
    <property type="evidence" value="ECO:0007669"/>
    <property type="project" value="InterPro"/>
</dbReference>
<dbReference type="GeneID" id="94336286"/>
<comment type="caution">
    <text evidence="13">The sequence shown here is derived from an EMBL/GenBank/DDBJ whole genome shotgun (WGS) entry which is preliminary data.</text>
</comment>
<evidence type="ECO:0000256" key="10">
    <source>
        <dbReference type="ARBA" id="ARBA00023242"/>
    </source>
</evidence>
<feature type="compositionally biased region" description="Basic and acidic residues" evidence="11">
    <location>
        <begin position="830"/>
        <end position="841"/>
    </location>
</feature>
<comment type="subcellular location">
    <subcellularLocation>
        <location evidence="3">Cytoplasm</location>
    </subcellularLocation>
    <subcellularLocation>
        <location evidence="2">Nucleus</location>
    </subcellularLocation>
</comment>
<dbReference type="GO" id="GO:0000151">
    <property type="term" value="C:ubiquitin ligase complex"/>
    <property type="evidence" value="ECO:0007669"/>
    <property type="project" value="InterPro"/>
</dbReference>
<evidence type="ECO:0000256" key="11">
    <source>
        <dbReference type="SAM" id="MobiDB-lite"/>
    </source>
</evidence>
<dbReference type="EMBL" id="JALLKP010000002">
    <property type="protein sequence ID" value="KAK2196739.1"/>
    <property type="molecule type" value="Genomic_DNA"/>
</dbReference>
<evidence type="ECO:0000256" key="6">
    <source>
        <dbReference type="ARBA" id="ARBA00012483"/>
    </source>
</evidence>
<keyword evidence="8" id="KW-0808">Transferase</keyword>
<gene>
    <name evidence="13" type="ORF">BdWA1_001988</name>
</gene>
<keyword evidence="7" id="KW-0963">Cytoplasm</keyword>
<dbReference type="PANTHER" id="PTHR13931:SF2">
    <property type="entry name" value="UBIQUITIN CONJUGATION FACTOR E4 B"/>
    <property type="match status" value="1"/>
</dbReference>
<dbReference type="GO" id="GO:0005737">
    <property type="term" value="C:cytoplasm"/>
    <property type="evidence" value="ECO:0007669"/>
    <property type="project" value="UniProtKB-SubCell"/>
</dbReference>
<dbReference type="Gene3D" id="3.30.40.10">
    <property type="entry name" value="Zinc/RING finger domain, C3HC4 (zinc finger)"/>
    <property type="match status" value="1"/>
</dbReference>
<dbReference type="InterPro" id="IPR019474">
    <property type="entry name" value="Ub_conjug_fac_E4_core"/>
</dbReference>
<evidence type="ECO:0000256" key="8">
    <source>
        <dbReference type="ARBA" id="ARBA00022679"/>
    </source>
</evidence>
<dbReference type="Pfam" id="PF04564">
    <property type="entry name" value="U-box"/>
    <property type="match status" value="1"/>
</dbReference>
<evidence type="ECO:0000313" key="13">
    <source>
        <dbReference type="EMBL" id="KAK2196739.1"/>
    </source>
</evidence>
<evidence type="ECO:0000256" key="4">
    <source>
        <dbReference type="ARBA" id="ARBA00004906"/>
    </source>
</evidence>
<dbReference type="GO" id="GO:0005634">
    <property type="term" value="C:nucleus"/>
    <property type="evidence" value="ECO:0007669"/>
    <property type="project" value="UniProtKB-SubCell"/>
</dbReference>
<dbReference type="GO" id="GO:0036503">
    <property type="term" value="P:ERAD pathway"/>
    <property type="evidence" value="ECO:0007669"/>
    <property type="project" value="InterPro"/>
</dbReference>
<keyword evidence="14" id="KW-1185">Reference proteome</keyword>
<dbReference type="GO" id="GO:0006511">
    <property type="term" value="P:ubiquitin-dependent protein catabolic process"/>
    <property type="evidence" value="ECO:0007669"/>
    <property type="project" value="InterPro"/>
</dbReference>
<dbReference type="RefSeq" id="XP_067803581.1">
    <property type="nucleotide sequence ID" value="XM_067947017.1"/>
</dbReference>
<comment type="pathway">
    <text evidence="4">Protein modification; protein ubiquitination.</text>
</comment>
<dbReference type="Pfam" id="PF10408">
    <property type="entry name" value="Ufd2P_core"/>
    <property type="match status" value="1"/>
</dbReference>
<dbReference type="SUPFAM" id="SSF57850">
    <property type="entry name" value="RING/U-box"/>
    <property type="match status" value="1"/>
</dbReference>
<evidence type="ECO:0000256" key="3">
    <source>
        <dbReference type="ARBA" id="ARBA00004496"/>
    </source>
</evidence>
<dbReference type="PANTHER" id="PTHR13931">
    <property type="entry name" value="UBIQUITINATION FACTOR E4"/>
    <property type="match status" value="1"/>
</dbReference>
<evidence type="ECO:0000256" key="2">
    <source>
        <dbReference type="ARBA" id="ARBA00004123"/>
    </source>
</evidence>
<feature type="region of interest" description="Disordered" evidence="11">
    <location>
        <begin position="813"/>
        <end position="862"/>
    </location>
</feature>
<evidence type="ECO:0000259" key="12">
    <source>
        <dbReference type="PROSITE" id="PS51698"/>
    </source>
</evidence>
<dbReference type="KEGG" id="bdw:94336286"/>